<organism evidence="3 4">
    <name type="scientific">Streptomyces djakartensis</name>
    <dbReference type="NCBI Taxonomy" id="68193"/>
    <lineage>
        <taxon>Bacteria</taxon>
        <taxon>Bacillati</taxon>
        <taxon>Actinomycetota</taxon>
        <taxon>Actinomycetes</taxon>
        <taxon>Kitasatosporales</taxon>
        <taxon>Streptomycetaceae</taxon>
        <taxon>Streptomyces</taxon>
    </lineage>
</organism>
<feature type="domain" description="N-acetyltransferase" evidence="2">
    <location>
        <begin position="157"/>
        <end position="284"/>
    </location>
</feature>
<feature type="region of interest" description="Disordered" evidence="1">
    <location>
        <begin position="1"/>
        <end position="36"/>
    </location>
</feature>
<gene>
    <name evidence="3" type="ORF">GCM10010384_08560</name>
</gene>
<evidence type="ECO:0000259" key="2">
    <source>
        <dbReference type="PROSITE" id="PS51186"/>
    </source>
</evidence>
<keyword evidence="4" id="KW-1185">Reference proteome</keyword>
<dbReference type="PROSITE" id="PS51186">
    <property type="entry name" value="GNAT"/>
    <property type="match status" value="1"/>
</dbReference>
<dbReference type="InterPro" id="IPR000182">
    <property type="entry name" value="GNAT_dom"/>
</dbReference>
<dbReference type="InterPro" id="IPR013653">
    <property type="entry name" value="GCN5-like_dom"/>
</dbReference>
<comment type="caution">
    <text evidence="3">The sequence shown here is derived from an EMBL/GenBank/DDBJ whole genome shotgun (WGS) entry which is preliminary data.</text>
</comment>
<dbReference type="Pfam" id="PF08445">
    <property type="entry name" value="FR47"/>
    <property type="match status" value="1"/>
</dbReference>
<dbReference type="CDD" id="cd04301">
    <property type="entry name" value="NAT_SF"/>
    <property type="match status" value="1"/>
</dbReference>
<dbReference type="InterPro" id="IPR016181">
    <property type="entry name" value="Acyl_CoA_acyltransferase"/>
</dbReference>
<dbReference type="EMBL" id="BMWE01000002">
    <property type="protein sequence ID" value="GGY06553.1"/>
    <property type="molecule type" value="Genomic_DNA"/>
</dbReference>
<name>A0ABQ2Z7Z3_9ACTN</name>
<accession>A0ABQ2Z7Z3</accession>
<sequence length="284" mass="30500">MLTRVPPEKHDATRVSPLDAPEGGSPAGAGDHGTRMVGRVRPEAGKGQHVVGLRDAVALDDPVGESLRGHHGHLARRLGRAVTYLPAVATFSAIPAEADPAAWADLAALLGPGEFADMFSCPAAPPSDWDPVFVLEGRQMIWVGDSRPDRFPAREDPGIVELGAQDVPEMLGLVERTRPGPFRPRTHELGTYLGVRDGGTLVAMTGERLRPPGWTEISAVCTAPEARGRGHAARLVRALIARVVARGERPFLHVAEANTGAIALYERLGFETRKHVTFRGFRIP</sequence>
<reference evidence="4" key="1">
    <citation type="journal article" date="2019" name="Int. J. Syst. Evol. Microbiol.">
        <title>The Global Catalogue of Microorganisms (GCM) 10K type strain sequencing project: providing services to taxonomists for standard genome sequencing and annotation.</title>
        <authorList>
            <consortium name="The Broad Institute Genomics Platform"/>
            <consortium name="The Broad Institute Genome Sequencing Center for Infectious Disease"/>
            <person name="Wu L."/>
            <person name="Ma J."/>
        </authorList>
    </citation>
    <scope>NUCLEOTIDE SEQUENCE [LARGE SCALE GENOMIC DNA]</scope>
    <source>
        <strain evidence="4">JCM 4957</strain>
    </source>
</reference>
<dbReference type="Proteomes" id="UP000653308">
    <property type="component" value="Unassembled WGS sequence"/>
</dbReference>
<evidence type="ECO:0000313" key="3">
    <source>
        <dbReference type="EMBL" id="GGY06553.1"/>
    </source>
</evidence>
<feature type="compositionally biased region" description="Basic and acidic residues" evidence="1">
    <location>
        <begin position="1"/>
        <end position="13"/>
    </location>
</feature>
<proteinExistence type="predicted"/>
<evidence type="ECO:0000313" key="4">
    <source>
        <dbReference type="Proteomes" id="UP000653308"/>
    </source>
</evidence>
<evidence type="ECO:0000256" key="1">
    <source>
        <dbReference type="SAM" id="MobiDB-lite"/>
    </source>
</evidence>
<dbReference type="Gene3D" id="3.40.630.30">
    <property type="match status" value="1"/>
</dbReference>
<protein>
    <submittedName>
        <fullName evidence="3">GNAT family N-acetyltransferase</fullName>
    </submittedName>
</protein>
<dbReference type="SUPFAM" id="SSF55729">
    <property type="entry name" value="Acyl-CoA N-acyltransferases (Nat)"/>
    <property type="match status" value="1"/>
</dbReference>